<evidence type="ECO:0000313" key="2">
    <source>
        <dbReference type="Proteomes" id="UP000326354"/>
    </source>
</evidence>
<dbReference type="SUPFAM" id="SSF54523">
    <property type="entry name" value="Pili subunits"/>
    <property type="match status" value="1"/>
</dbReference>
<sequence>MHTKKYGFTITELLVVLCIFSILLSVVYSSFQEIRKQALTISCRVNMYQLSKGFLLYSLDYGGFLPHSDRDSDTGKNYCWFDVLDEYLNVRNLQSVKQCPQWSGAGEGETTDEHSIKMNGALCNRERRNGKNGENGKWYWPQTWYIKDKSKTVLLVDGTMIPPLNRHTDTRIHEPHKDISMRHNGTNLLFIDGSCAFVLPTPDGNSIPHDKFVWEPYRK</sequence>
<organism evidence="1 2">
    <name type="scientific">Uabimicrobium amorphum</name>
    <dbReference type="NCBI Taxonomy" id="2596890"/>
    <lineage>
        <taxon>Bacteria</taxon>
        <taxon>Pseudomonadati</taxon>
        <taxon>Planctomycetota</taxon>
        <taxon>Candidatus Uabimicrobiia</taxon>
        <taxon>Candidatus Uabimicrobiales</taxon>
        <taxon>Candidatus Uabimicrobiaceae</taxon>
        <taxon>Candidatus Uabimicrobium</taxon>
    </lineage>
</organism>
<dbReference type="PANTHER" id="PTHR30093">
    <property type="entry name" value="GENERAL SECRETION PATHWAY PROTEIN G"/>
    <property type="match status" value="1"/>
</dbReference>
<dbReference type="OrthoDB" id="187884at2"/>
<dbReference type="InterPro" id="IPR012902">
    <property type="entry name" value="N_methyl_site"/>
</dbReference>
<dbReference type="NCBIfam" id="TIGR02532">
    <property type="entry name" value="IV_pilin_GFxxxE"/>
    <property type="match status" value="1"/>
</dbReference>
<dbReference type="InterPro" id="IPR045584">
    <property type="entry name" value="Pilin-like"/>
</dbReference>
<dbReference type="Proteomes" id="UP000326354">
    <property type="component" value="Chromosome"/>
</dbReference>
<protein>
    <recommendedName>
        <fullName evidence="3">Prepilin-type N-terminal cleavage/methylation domain-containing protein</fullName>
    </recommendedName>
</protein>
<reference evidence="1 2" key="1">
    <citation type="submission" date="2019-08" db="EMBL/GenBank/DDBJ databases">
        <title>Complete genome sequence of Candidatus Uab amorphum.</title>
        <authorList>
            <person name="Shiratori T."/>
            <person name="Suzuki S."/>
            <person name="Kakizawa Y."/>
            <person name="Ishida K."/>
        </authorList>
    </citation>
    <scope>NUCLEOTIDE SEQUENCE [LARGE SCALE GENOMIC DNA]</scope>
    <source>
        <strain evidence="1 2">SRT547</strain>
    </source>
</reference>
<proteinExistence type="predicted"/>
<evidence type="ECO:0008006" key="3">
    <source>
        <dbReference type="Google" id="ProtNLM"/>
    </source>
</evidence>
<accession>A0A5S9F3D8</accession>
<dbReference type="AlphaFoldDB" id="A0A5S9F3D8"/>
<gene>
    <name evidence="1" type="ORF">UABAM_02507</name>
</gene>
<evidence type="ECO:0000313" key="1">
    <source>
        <dbReference type="EMBL" id="BBM84151.1"/>
    </source>
</evidence>
<dbReference type="Pfam" id="PF07963">
    <property type="entry name" value="N_methyl"/>
    <property type="match status" value="1"/>
</dbReference>
<dbReference type="KEGG" id="uam:UABAM_02507"/>
<name>A0A5S9F3D8_UABAM</name>
<keyword evidence="2" id="KW-1185">Reference proteome</keyword>
<dbReference type="EMBL" id="AP019860">
    <property type="protein sequence ID" value="BBM84151.1"/>
    <property type="molecule type" value="Genomic_DNA"/>
</dbReference>
<dbReference type="RefSeq" id="WP_151968323.1">
    <property type="nucleotide sequence ID" value="NZ_AP019860.1"/>
</dbReference>
<dbReference type="Gene3D" id="3.30.700.10">
    <property type="entry name" value="Glycoprotein, Type 4 Pilin"/>
    <property type="match status" value="1"/>
</dbReference>